<organism evidence="2 3">
    <name type="scientific">Lottia gigantea</name>
    <name type="common">Giant owl limpet</name>
    <dbReference type="NCBI Taxonomy" id="225164"/>
    <lineage>
        <taxon>Eukaryota</taxon>
        <taxon>Metazoa</taxon>
        <taxon>Spiralia</taxon>
        <taxon>Lophotrochozoa</taxon>
        <taxon>Mollusca</taxon>
        <taxon>Gastropoda</taxon>
        <taxon>Patellogastropoda</taxon>
        <taxon>Lottioidea</taxon>
        <taxon>Lottiidae</taxon>
        <taxon>Lottia</taxon>
    </lineage>
</organism>
<reference evidence="2 3" key="1">
    <citation type="journal article" date="2013" name="Nature">
        <title>Insights into bilaterian evolution from three spiralian genomes.</title>
        <authorList>
            <person name="Simakov O."/>
            <person name="Marletaz F."/>
            <person name="Cho S.J."/>
            <person name="Edsinger-Gonzales E."/>
            <person name="Havlak P."/>
            <person name="Hellsten U."/>
            <person name="Kuo D.H."/>
            <person name="Larsson T."/>
            <person name="Lv J."/>
            <person name="Arendt D."/>
            <person name="Savage R."/>
            <person name="Osoegawa K."/>
            <person name="de Jong P."/>
            <person name="Grimwood J."/>
            <person name="Chapman J.A."/>
            <person name="Shapiro H."/>
            <person name="Aerts A."/>
            <person name="Otillar R.P."/>
            <person name="Terry A.Y."/>
            <person name="Boore J.L."/>
            <person name="Grigoriev I.V."/>
            <person name="Lindberg D.R."/>
            <person name="Seaver E.C."/>
            <person name="Weisblat D.A."/>
            <person name="Putnam N.H."/>
            <person name="Rokhsar D.S."/>
        </authorList>
    </citation>
    <scope>NUCLEOTIDE SEQUENCE [LARGE SCALE GENOMIC DNA]</scope>
</reference>
<sequence>MKGLTVIAFLGFVSVVAGDWRCLALGGNCQYTFARYCSGSYRRNLCRGSYSRRCCLSNSSGSCSESAAACRILALHNSGDIFLRNRHPSGVNDGAFPLLNIRDACNGREAKRSSYSCGECSSGSAPGGSVCIDNRVLSYIEAISELHSVTITSIAGACHGCNSKHYLGRAVDVRRNGPYPSYVTKCNQLGGRGIDERTHIHCQF</sequence>
<dbReference type="OrthoDB" id="10059227at2759"/>
<proteinExistence type="predicted"/>
<protein>
    <submittedName>
        <fullName evidence="2">Uncharacterized protein</fullName>
    </submittedName>
</protein>
<evidence type="ECO:0000313" key="2">
    <source>
        <dbReference type="EMBL" id="ESO90852.1"/>
    </source>
</evidence>
<dbReference type="Proteomes" id="UP000030746">
    <property type="component" value="Unassembled WGS sequence"/>
</dbReference>
<dbReference type="HOGENOM" id="CLU_099197_0_0_1"/>
<keyword evidence="3" id="KW-1185">Reference proteome</keyword>
<name>V4A2G0_LOTGI</name>
<dbReference type="CTD" id="20249315"/>
<keyword evidence="1" id="KW-0732">Signal</keyword>
<evidence type="ECO:0000256" key="1">
    <source>
        <dbReference type="SAM" id="SignalP"/>
    </source>
</evidence>
<dbReference type="KEGG" id="lgi:LOTGIDRAFT_233609"/>
<feature type="signal peptide" evidence="1">
    <location>
        <begin position="1"/>
        <end position="18"/>
    </location>
</feature>
<dbReference type="GeneID" id="20249315"/>
<dbReference type="STRING" id="225164.V4A2G0"/>
<dbReference type="RefSeq" id="XP_009058503.1">
    <property type="nucleotide sequence ID" value="XM_009060255.1"/>
</dbReference>
<dbReference type="EMBL" id="KB202325">
    <property type="protein sequence ID" value="ESO90852.1"/>
    <property type="molecule type" value="Genomic_DNA"/>
</dbReference>
<accession>V4A2G0</accession>
<evidence type="ECO:0000313" key="3">
    <source>
        <dbReference type="Proteomes" id="UP000030746"/>
    </source>
</evidence>
<dbReference type="AlphaFoldDB" id="V4A2G0"/>
<dbReference type="OMA" id="DMACALM"/>
<gene>
    <name evidence="2" type="ORF">LOTGIDRAFT_233609</name>
</gene>
<feature type="chain" id="PRO_5004716504" evidence="1">
    <location>
        <begin position="19"/>
        <end position="204"/>
    </location>
</feature>